<accession>A0A1Q3BEW5</accession>
<dbReference type="Gene3D" id="3.30.70.330">
    <property type="match status" value="1"/>
</dbReference>
<keyword evidence="5" id="KW-1185">Reference proteome</keyword>
<dbReference type="InterPro" id="IPR053316">
    <property type="entry name" value="Epigenetic_reg_gene_expr"/>
</dbReference>
<keyword evidence="1" id="KW-0694">RNA-binding</keyword>
<evidence type="ECO:0000313" key="4">
    <source>
        <dbReference type="EMBL" id="GAV66333.1"/>
    </source>
</evidence>
<dbReference type="InterPro" id="IPR012677">
    <property type="entry name" value="Nucleotide-bd_a/b_plait_sf"/>
</dbReference>
<dbReference type="PANTHER" id="PTHR36309:SF1">
    <property type="entry name" value="RNA-BINDING (RRM_RBD_RNP MOTIFS) FAMILY PROTEIN"/>
    <property type="match status" value="1"/>
</dbReference>
<dbReference type="STRING" id="3775.A0A1Q3BEW5"/>
<dbReference type="AlphaFoldDB" id="A0A1Q3BEW5"/>
<dbReference type="Proteomes" id="UP000187406">
    <property type="component" value="Unassembled WGS sequence"/>
</dbReference>
<reference evidence="5" key="1">
    <citation type="submission" date="2016-04" db="EMBL/GenBank/DDBJ databases">
        <title>Cephalotus genome sequencing.</title>
        <authorList>
            <person name="Fukushima K."/>
            <person name="Hasebe M."/>
            <person name="Fang X."/>
        </authorList>
    </citation>
    <scope>NUCLEOTIDE SEQUENCE [LARGE SCALE GENOMIC DNA]</scope>
    <source>
        <strain evidence="5">cv. St1</strain>
    </source>
</reference>
<evidence type="ECO:0000259" key="3">
    <source>
        <dbReference type="PROSITE" id="PS50102"/>
    </source>
</evidence>
<gene>
    <name evidence="4" type="ORF">CFOL_v3_09843</name>
</gene>
<dbReference type="GO" id="GO:0003723">
    <property type="term" value="F:RNA binding"/>
    <property type="evidence" value="ECO:0007669"/>
    <property type="project" value="UniProtKB-UniRule"/>
</dbReference>
<dbReference type="InterPro" id="IPR035979">
    <property type="entry name" value="RBD_domain_sf"/>
</dbReference>
<organism evidence="4 5">
    <name type="scientific">Cephalotus follicularis</name>
    <name type="common">Albany pitcher plant</name>
    <dbReference type="NCBI Taxonomy" id="3775"/>
    <lineage>
        <taxon>Eukaryota</taxon>
        <taxon>Viridiplantae</taxon>
        <taxon>Streptophyta</taxon>
        <taxon>Embryophyta</taxon>
        <taxon>Tracheophyta</taxon>
        <taxon>Spermatophyta</taxon>
        <taxon>Magnoliopsida</taxon>
        <taxon>eudicotyledons</taxon>
        <taxon>Gunneridae</taxon>
        <taxon>Pentapetalae</taxon>
        <taxon>rosids</taxon>
        <taxon>fabids</taxon>
        <taxon>Oxalidales</taxon>
        <taxon>Cephalotaceae</taxon>
        <taxon>Cephalotus</taxon>
    </lineage>
</organism>
<dbReference type="SMART" id="SM00360">
    <property type="entry name" value="RRM"/>
    <property type="match status" value="1"/>
</dbReference>
<dbReference type="Pfam" id="PF00076">
    <property type="entry name" value="RRM_1"/>
    <property type="match status" value="1"/>
</dbReference>
<keyword evidence="2" id="KW-0175">Coiled coil</keyword>
<sequence>MGSQAEADYAAFEEKVRRTVYIDNLSPQVTESVVRTALDQFGTVKHVHFIPNYLGPRNLSQCALVEVEKADEAKSIVIQLSEHPFMMSGMPRPVRARAAEVEMFDDRPVKPGRRIYCRWLDESDPDFEVANKLKLTAKRHAAEASFLLSKQLEEEEKLAKQQAQALEANRKKYETIDNIMADGAVSRLARHYNIRISNDR</sequence>
<dbReference type="OrthoDB" id="1913496at2759"/>
<name>A0A1Q3BEW5_CEPFO</name>
<dbReference type="InParanoid" id="A0A1Q3BEW5"/>
<dbReference type="EMBL" id="BDDD01000471">
    <property type="protein sequence ID" value="GAV66333.1"/>
    <property type="molecule type" value="Genomic_DNA"/>
</dbReference>
<dbReference type="SUPFAM" id="SSF54928">
    <property type="entry name" value="RNA-binding domain, RBD"/>
    <property type="match status" value="1"/>
</dbReference>
<dbReference type="FunCoup" id="A0A1Q3BEW5">
    <property type="interactions" value="999"/>
</dbReference>
<evidence type="ECO:0000256" key="1">
    <source>
        <dbReference type="PROSITE-ProRule" id="PRU00176"/>
    </source>
</evidence>
<feature type="domain" description="RRM" evidence="3">
    <location>
        <begin position="18"/>
        <end position="101"/>
    </location>
</feature>
<evidence type="ECO:0000313" key="5">
    <source>
        <dbReference type="Proteomes" id="UP000187406"/>
    </source>
</evidence>
<proteinExistence type="predicted"/>
<feature type="coiled-coil region" evidence="2">
    <location>
        <begin position="149"/>
        <end position="176"/>
    </location>
</feature>
<evidence type="ECO:0000256" key="2">
    <source>
        <dbReference type="SAM" id="Coils"/>
    </source>
</evidence>
<comment type="caution">
    <text evidence="4">The sequence shown here is derived from an EMBL/GenBank/DDBJ whole genome shotgun (WGS) entry which is preliminary data.</text>
</comment>
<dbReference type="PANTHER" id="PTHR36309">
    <property type="entry name" value="RNA-BINDING (RRM/RBD/RNP MOTIFS) FAMILY PROTEIN"/>
    <property type="match status" value="1"/>
</dbReference>
<dbReference type="InterPro" id="IPR000504">
    <property type="entry name" value="RRM_dom"/>
</dbReference>
<protein>
    <submittedName>
        <fullName evidence="4">RRM_1 domain-containing protein</fullName>
    </submittedName>
</protein>
<dbReference type="PROSITE" id="PS50102">
    <property type="entry name" value="RRM"/>
    <property type="match status" value="1"/>
</dbReference>